<evidence type="ECO:0000313" key="4">
    <source>
        <dbReference type="Proteomes" id="UP000605201"/>
    </source>
</evidence>
<dbReference type="Gene3D" id="3.40.50.970">
    <property type="match status" value="2"/>
</dbReference>
<dbReference type="InterPro" id="IPR051479">
    <property type="entry name" value="PorB-like"/>
</dbReference>
<sequence length="296" mass="32184">MNAKAEEFDKVEKKDLFASGHRACGGCGQALAARLVADAAGENTIACVATGCLEVFSSPYPDPAWRIPFLHSLFENAAAVASGVDAAYKALKKGPVNIIAQGGDGSTADIGFQCISGMLERGHNILYVCYDNEAYMNTGVQRSSFTPYGAKTSTTPFGNTTRKKNMPMIAADHGIPYVATATVDDYKDLQRKVKTALSIEGPKYIHILAPCPLGWAHHGELTVEICRLAKDTGLFPIFEIIDGKMTNVRKIPAKVPVDEYLKVQGRFKHLYKKGVPSKEVAEIQEIANQNIERFNL</sequence>
<dbReference type="GO" id="GO:0044281">
    <property type="term" value="P:small molecule metabolic process"/>
    <property type="evidence" value="ECO:0007669"/>
    <property type="project" value="UniProtKB-ARBA"/>
</dbReference>
<dbReference type="AlphaFoldDB" id="A0A8J6P3R2"/>
<proteinExistence type="predicted"/>
<evidence type="ECO:0000256" key="1">
    <source>
        <dbReference type="ARBA" id="ARBA00023002"/>
    </source>
</evidence>
<keyword evidence="3" id="KW-0670">Pyruvate</keyword>
<gene>
    <name evidence="3" type="ORF">H8D96_19355</name>
</gene>
<evidence type="ECO:0000313" key="3">
    <source>
        <dbReference type="EMBL" id="MBC8434073.1"/>
    </source>
</evidence>
<dbReference type="GO" id="GO:0016491">
    <property type="term" value="F:oxidoreductase activity"/>
    <property type="evidence" value="ECO:0007669"/>
    <property type="project" value="UniProtKB-KW"/>
</dbReference>
<organism evidence="3 4">
    <name type="scientific">Candidatus Desulfatibia vada</name>
    <dbReference type="NCBI Taxonomy" id="2841696"/>
    <lineage>
        <taxon>Bacteria</taxon>
        <taxon>Pseudomonadati</taxon>
        <taxon>Thermodesulfobacteriota</taxon>
        <taxon>Desulfobacteria</taxon>
        <taxon>Desulfobacterales</taxon>
        <taxon>Desulfobacterales incertae sedis</taxon>
        <taxon>Candidatus Desulfatibia</taxon>
    </lineage>
</organism>
<feature type="domain" description="Thiamine pyrophosphate enzyme TPP-binding" evidence="2">
    <location>
        <begin position="50"/>
        <end position="207"/>
    </location>
</feature>
<name>A0A8J6P3R2_9BACT</name>
<dbReference type="Proteomes" id="UP000605201">
    <property type="component" value="Unassembled WGS sequence"/>
</dbReference>
<dbReference type="SUPFAM" id="SSF52518">
    <property type="entry name" value="Thiamin diphosphate-binding fold (THDP-binding)"/>
    <property type="match status" value="1"/>
</dbReference>
<dbReference type="PANTHER" id="PTHR42897:SF2">
    <property type="entry name" value="PYRUVATE SYNTHASE SUBUNIT PORB"/>
    <property type="match status" value="1"/>
</dbReference>
<dbReference type="InterPro" id="IPR011766">
    <property type="entry name" value="TPP_enzyme_TPP-bd"/>
</dbReference>
<comment type="caution">
    <text evidence="3">The sequence shown here is derived from an EMBL/GenBank/DDBJ whole genome shotgun (WGS) entry which is preliminary data.</text>
</comment>
<keyword evidence="1" id="KW-0560">Oxidoreductase</keyword>
<evidence type="ECO:0000259" key="2">
    <source>
        <dbReference type="Pfam" id="PF02775"/>
    </source>
</evidence>
<dbReference type="InterPro" id="IPR029061">
    <property type="entry name" value="THDP-binding"/>
</dbReference>
<dbReference type="PANTHER" id="PTHR42897">
    <property type="entry name" value="PYRUVATE SYNTHASE SUBUNIT PORB"/>
    <property type="match status" value="1"/>
</dbReference>
<dbReference type="CDD" id="cd03376">
    <property type="entry name" value="TPP_PFOR_porB_like"/>
    <property type="match status" value="1"/>
</dbReference>
<reference evidence="3 4" key="1">
    <citation type="submission" date="2020-08" db="EMBL/GenBank/DDBJ databases">
        <title>Bridging the membrane lipid divide: bacteria of the FCB group superphylum have the potential to synthesize archaeal ether lipids.</title>
        <authorList>
            <person name="Villanueva L."/>
            <person name="Von Meijenfeldt F.A.B."/>
            <person name="Westbye A.B."/>
            <person name="Yadav S."/>
            <person name="Hopmans E.C."/>
            <person name="Dutilh B.E."/>
            <person name="Sinninghe Damste J.S."/>
        </authorList>
    </citation>
    <scope>NUCLEOTIDE SEQUENCE [LARGE SCALE GENOMIC DNA]</scope>
    <source>
        <strain evidence="3">NIOZ-UU17</strain>
    </source>
</reference>
<dbReference type="GO" id="GO:0030976">
    <property type="term" value="F:thiamine pyrophosphate binding"/>
    <property type="evidence" value="ECO:0007669"/>
    <property type="project" value="InterPro"/>
</dbReference>
<protein>
    <submittedName>
        <fullName evidence="3">Pyruvate ferredoxin oxidoreductase</fullName>
    </submittedName>
</protein>
<accession>A0A8J6P3R2</accession>
<dbReference type="EMBL" id="JACNIG010000379">
    <property type="protein sequence ID" value="MBC8434073.1"/>
    <property type="molecule type" value="Genomic_DNA"/>
</dbReference>
<dbReference type="Pfam" id="PF02775">
    <property type="entry name" value="TPP_enzyme_C"/>
    <property type="match status" value="1"/>
</dbReference>